<feature type="transmembrane region" description="Helical" evidence="2">
    <location>
        <begin position="44"/>
        <end position="67"/>
    </location>
</feature>
<keyword evidence="4" id="KW-1185">Reference proteome</keyword>
<organism evidence="3 4">
    <name type="scientific">Mytilus edulis</name>
    <name type="common">Blue mussel</name>
    <dbReference type="NCBI Taxonomy" id="6550"/>
    <lineage>
        <taxon>Eukaryota</taxon>
        <taxon>Metazoa</taxon>
        <taxon>Spiralia</taxon>
        <taxon>Lophotrochozoa</taxon>
        <taxon>Mollusca</taxon>
        <taxon>Bivalvia</taxon>
        <taxon>Autobranchia</taxon>
        <taxon>Pteriomorphia</taxon>
        <taxon>Mytilida</taxon>
        <taxon>Mytiloidea</taxon>
        <taxon>Mytilidae</taxon>
        <taxon>Mytilinae</taxon>
        <taxon>Mytilus</taxon>
    </lineage>
</organism>
<protein>
    <submittedName>
        <fullName evidence="3">Uncharacterized protein</fullName>
    </submittedName>
</protein>
<feature type="compositionally biased region" description="Polar residues" evidence="1">
    <location>
        <begin position="118"/>
        <end position="127"/>
    </location>
</feature>
<reference evidence="3" key="1">
    <citation type="submission" date="2021-03" db="EMBL/GenBank/DDBJ databases">
        <authorList>
            <person name="Bekaert M."/>
        </authorList>
    </citation>
    <scope>NUCLEOTIDE SEQUENCE</scope>
</reference>
<dbReference type="Proteomes" id="UP000683360">
    <property type="component" value="Unassembled WGS sequence"/>
</dbReference>
<keyword evidence="2" id="KW-1133">Transmembrane helix</keyword>
<keyword evidence="2" id="KW-0812">Transmembrane</keyword>
<proteinExistence type="predicted"/>
<gene>
    <name evidence="3" type="ORF">MEDL_4714</name>
</gene>
<comment type="caution">
    <text evidence="3">The sequence shown here is derived from an EMBL/GenBank/DDBJ whole genome shotgun (WGS) entry which is preliminary data.</text>
</comment>
<evidence type="ECO:0000256" key="2">
    <source>
        <dbReference type="SAM" id="Phobius"/>
    </source>
</evidence>
<evidence type="ECO:0000313" key="4">
    <source>
        <dbReference type="Proteomes" id="UP000683360"/>
    </source>
</evidence>
<dbReference type="AlphaFoldDB" id="A0A8S3Q566"/>
<keyword evidence="2" id="KW-0472">Membrane</keyword>
<accession>A0A8S3Q566</accession>
<name>A0A8S3Q566_MYTED</name>
<feature type="region of interest" description="Disordered" evidence="1">
    <location>
        <begin position="110"/>
        <end position="151"/>
    </location>
</feature>
<evidence type="ECO:0000256" key="1">
    <source>
        <dbReference type="SAM" id="MobiDB-lite"/>
    </source>
</evidence>
<sequence length="151" mass="16572">MAEQVELVNILQTEHFQSSEHFQDNVLNTKLAEFHKASRKRDKLIAAFIIVQLFCVLLAVAVNFVYLNDNIEKSVGLQKQIQQCTIYTSKLTSLDMLDKQDDSGTRYLFKSEKGYSGNAGTDSNPGNSGEKGEKGGRGDNGLIGPIGVSGE</sequence>
<evidence type="ECO:0000313" key="3">
    <source>
        <dbReference type="EMBL" id="CAG2189332.1"/>
    </source>
</evidence>
<dbReference type="EMBL" id="CAJPWZ010000289">
    <property type="protein sequence ID" value="CAG2189332.1"/>
    <property type="molecule type" value="Genomic_DNA"/>
</dbReference>